<evidence type="ECO:0000256" key="1">
    <source>
        <dbReference type="SAM" id="Coils"/>
    </source>
</evidence>
<sequence>MTEQIVPNVAGTLTDLSARLQTLEEQLSAITQKLQISEEIQVETVQFFVNLHNEQQQGFAILQEQVRATADQFGEVTVNTMTELNESLQTVLREFGTLLVRTGNGLHSQIHHVKQTANLVLRNIPSRQERIRCLFLVQSVTMWDAFADVYARMVEEPLFDPIVCSLNVSQLGSANFTGEADVSEFLKSQGIPHLRFGMEDSFEALDIMKSLQPDVIFRQQFWEGGVQPGFQTGEITFARLCLIPYAALIIQTHNDGPEGSDLYSPAWYDQFFHRMAWRIFCENAEMRETFLKPRRHDAGKIVVSGYPKFEKLLKAKGQGQWPIPERGERAYRVVWAPHHSVRGGLGFGVFDRMAMEMLAWARSQPDIEFVLKPHPALTEGLVRAKVMTEEQARDYFKAWSALPNCAICDGLYGELFDASDLMITDGISFLTEYPLFDKPLVYFESGCHVPFNALGHKANAASHVVRDFASLKSAVLSYKGGAPWKFEAERAALKEALLPGGRSSVDVIIENIAEGIHSERQAIRSAG</sequence>
<feature type="coiled-coil region" evidence="1">
    <location>
        <begin position="13"/>
        <end position="40"/>
    </location>
</feature>
<name>A0A5Q0C9R8_9HYPH</name>
<dbReference type="AlphaFoldDB" id="A0A5Q0C9R8"/>
<dbReference type="Gene3D" id="3.40.50.12580">
    <property type="match status" value="1"/>
</dbReference>
<dbReference type="InterPro" id="IPR043148">
    <property type="entry name" value="TagF_C"/>
</dbReference>
<proteinExistence type="predicted"/>
<evidence type="ECO:0000313" key="3">
    <source>
        <dbReference type="Proteomes" id="UP000326881"/>
    </source>
</evidence>
<protein>
    <submittedName>
        <fullName evidence="2">Uncharacterized protein</fullName>
    </submittedName>
</protein>
<dbReference type="SUPFAM" id="SSF53756">
    <property type="entry name" value="UDP-Glycosyltransferase/glycogen phosphorylase"/>
    <property type="match status" value="1"/>
</dbReference>
<keyword evidence="1" id="KW-0175">Coiled coil</keyword>
<dbReference type="Pfam" id="PF04464">
    <property type="entry name" value="Glyphos_transf"/>
    <property type="match status" value="1"/>
</dbReference>
<gene>
    <name evidence="2" type="ORF">FZ934_08225</name>
</gene>
<accession>A0A5Q0C9R8</accession>
<dbReference type="GO" id="GO:0047355">
    <property type="term" value="F:CDP-glycerol glycerophosphotransferase activity"/>
    <property type="evidence" value="ECO:0007669"/>
    <property type="project" value="InterPro"/>
</dbReference>
<dbReference type="RefSeq" id="WP_153270660.1">
    <property type="nucleotide sequence ID" value="NZ_CP043498.1"/>
</dbReference>
<organism evidence="2 3">
    <name type="scientific">Rhizobium grahamii</name>
    <dbReference type="NCBI Taxonomy" id="1120045"/>
    <lineage>
        <taxon>Bacteria</taxon>
        <taxon>Pseudomonadati</taxon>
        <taxon>Pseudomonadota</taxon>
        <taxon>Alphaproteobacteria</taxon>
        <taxon>Hyphomicrobiales</taxon>
        <taxon>Rhizobiaceae</taxon>
        <taxon>Rhizobium/Agrobacterium group</taxon>
        <taxon>Rhizobium</taxon>
    </lineage>
</organism>
<dbReference type="InterPro" id="IPR007554">
    <property type="entry name" value="Glycerophosphate_synth"/>
</dbReference>
<dbReference type="EMBL" id="CP043498">
    <property type="protein sequence ID" value="QFY60419.1"/>
    <property type="molecule type" value="Genomic_DNA"/>
</dbReference>
<dbReference type="KEGG" id="rgr:FZ934_08225"/>
<dbReference type="GO" id="GO:0016020">
    <property type="term" value="C:membrane"/>
    <property type="evidence" value="ECO:0007669"/>
    <property type="project" value="InterPro"/>
</dbReference>
<keyword evidence="3" id="KW-1185">Reference proteome</keyword>
<reference evidence="2 3" key="1">
    <citation type="submission" date="2019-08" db="EMBL/GenBank/DDBJ databases">
        <title>Prosopis cineraria nodule microbiome.</title>
        <authorList>
            <person name="Ali R."/>
            <person name="Chaluvadi S.R."/>
            <person name="Wang X."/>
        </authorList>
    </citation>
    <scope>NUCLEOTIDE SEQUENCE [LARGE SCALE GENOMIC DNA]</scope>
    <source>
        <strain evidence="2 3">BG7</strain>
    </source>
</reference>
<dbReference type="Proteomes" id="UP000326881">
    <property type="component" value="Chromosome"/>
</dbReference>
<evidence type="ECO:0000313" key="2">
    <source>
        <dbReference type="EMBL" id="QFY60419.1"/>
    </source>
</evidence>
<dbReference type="OrthoDB" id="2334812at2"/>